<reference evidence="1" key="1">
    <citation type="submission" date="2017-04" db="EMBL/GenBank/DDBJ databases">
        <authorList>
            <person name="Varghese N."/>
            <person name="Submissions S."/>
        </authorList>
    </citation>
    <scope>NUCLEOTIDE SEQUENCE</scope>
    <source>
        <strain evidence="1">WTE2008</strain>
    </source>
</reference>
<protein>
    <submittedName>
        <fullName evidence="1">Helix-turn-helix domain-containing protein</fullName>
    </submittedName>
</protein>
<dbReference type="Proteomes" id="UP000192328">
    <property type="component" value="Unassembled WGS sequence"/>
</dbReference>
<dbReference type="EMBL" id="FWXZ01000004">
    <property type="protein sequence ID" value="SMC71907.1"/>
    <property type="molecule type" value="Genomic_DNA"/>
</dbReference>
<evidence type="ECO:0000313" key="2">
    <source>
        <dbReference type="Proteomes" id="UP000192328"/>
    </source>
</evidence>
<name>A0AC61PMV3_9FIRM</name>
<sequence length="755" mass="84878">MIRKSRTSVFIRYALSYIAVVLLLFCSITGYLYVRLSGEAREEIIDNQINRLSRIASQHESYISAMLNTAEEIGLSPDIEFFRYNEEPWKAYDLQLQMVPYTTTASTFCDQVYLYFFGDDMIYSSSSSMTLSLFARMMRYEFIPMENLVSRIASTDRMTILPAQQVSSTLVDSSRVVTFLVPLGSAPGSGKGILLFLIKDSVYQSLFADAIDDRVNTYIYQGDDLLSSSEKLSLPRDRVEASQDAPSRLFRWENQDWTQVTFSGRNWGLTYTAVLRNADINSSIMQQLFSILAILPVFVFLSLLLALWMARRHAKPIRAITGMLSRETDETPRDELQQISSGISRLTTRNQELSSRLERALPLQRHDFVFRFVKGRFETRQEAVAAGQAVGLEIDRPVYAVILCSGSAGNDHPFDLSLPPFNRLSGYSGAGVELVALKANLYLVFSDDPKVLTGMAETLRCECAAGGERCITSISALHTDFTEAPSAYLEAAAAYENRFVMGSQKVLCYGDISPDLEEILPQARKITTSISQALTLGSREVLDVRISDLLHFLKNTSMSPFAFRMIYSEVIRSLVHTHTAALSGQGSVQETYNIFTLTSCQSIDDLDELLRRLCDRLITGESASGEKVPDEEDEISQVVRYMEEHFSDPEISITALADSLELSTTRFSLSFKEKAGMSPLEYLTLLRVEHAKELLESSDLTIRDISTQVGYYDSGSFIRRFKQVTGETPLQYRRGRNPKKENGIPDRDASVPTEE</sequence>
<comment type="caution">
    <text evidence="1">The sequence shown here is derived from an EMBL/GenBank/DDBJ whole genome shotgun (WGS) entry which is preliminary data.</text>
</comment>
<proteinExistence type="predicted"/>
<gene>
    <name evidence="1" type="ORF">SAMN06297397_2158</name>
</gene>
<evidence type="ECO:0000313" key="1">
    <source>
        <dbReference type="EMBL" id="SMC71907.1"/>
    </source>
</evidence>
<organism evidence="1 2">
    <name type="scientific">Aristaeella lactis</name>
    <dbReference type="NCBI Taxonomy" id="3046383"/>
    <lineage>
        <taxon>Bacteria</taxon>
        <taxon>Bacillati</taxon>
        <taxon>Bacillota</taxon>
        <taxon>Clostridia</taxon>
        <taxon>Eubacteriales</taxon>
        <taxon>Aristaeellaceae</taxon>
        <taxon>Aristaeella</taxon>
    </lineage>
</organism>
<accession>A0AC61PMV3</accession>
<keyword evidence="2" id="KW-1185">Reference proteome</keyword>